<evidence type="ECO:0000259" key="1">
    <source>
        <dbReference type="SMART" id="SM00421"/>
    </source>
</evidence>
<dbReference type="Proteomes" id="UP000472676">
    <property type="component" value="Unassembled WGS sequence"/>
</dbReference>
<keyword evidence="3" id="KW-1185">Reference proteome</keyword>
<organism evidence="2 3">
    <name type="scientific">Solimonas terrae</name>
    <dbReference type="NCBI Taxonomy" id="1396819"/>
    <lineage>
        <taxon>Bacteria</taxon>
        <taxon>Pseudomonadati</taxon>
        <taxon>Pseudomonadota</taxon>
        <taxon>Gammaproteobacteria</taxon>
        <taxon>Nevskiales</taxon>
        <taxon>Nevskiaceae</taxon>
        <taxon>Solimonas</taxon>
    </lineage>
</organism>
<dbReference type="GO" id="GO:0006355">
    <property type="term" value="P:regulation of DNA-templated transcription"/>
    <property type="evidence" value="ECO:0007669"/>
    <property type="project" value="InterPro"/>
</dbReference>
<reference evidence="2 3" key="1">
    <citation type="journal article" date="2014" name="Int. J. Syst. Evol. Microbiol.">
        <title>Solimonas terrae sp. nov., isolated from soil.</title>
        <authorList>
            <person name="Kim S.J."/>
            <person name="Moon J.Y."/>
            <person name="Weon H.Y."/>
            <person name="Ahn J.H."/>
            <person name="Chen W.M."/>
            <person name="Kwon S.W."/>
        </authorList>
    </citation>
    <scope>NUCLEOTIDE SEQUENCE [LARGE SCALE GENOMIC DNA]</scope>
    <source>
        <strain evidence="2 3">KIS83-12</strain>
    </source>
</reference>
<proteinExistence type="predicted"/>
<dbReference type="SUPFAM" id="SSF46894">
    <property type="entry name" value="C-terminal effector domain of the bipartite response regulators"/>
    <property type="match status" value="1"/>
</dbReference>
<evidence type="ECO:0000313" key="3">
    <source>
        <dbReference type="Proteomes" id="UP000472676"/>
    </source>
</evidence>
<comment type="caution">
    <text evidence="2">The sequence shown here is derived from an EMBL/GenBank/DDBJ whole genome shotgun (WGS) entry which is preliminary data.</text>
</comment>
<accession>A0A6M2BSX6</accession>
<dbReference type="Gene3D" id="1.10.10.10">
    <property type="entry name" value="Winged helix-like DNA-binding domain superfamily/Winged helix DNA-binding domain"/>
    <property type="match status" value="1"/>
</dbReference>
<protein>
    <submittedName>
        <fullName evidence="2">Helix-turn-helix transcriptional regulator</fullName>
    </submittedName>
</protein>
<name>A0A6M2BSX6_9GAMM</name>
<dbReference type="InterPro" id="IPR000792">
    <property type="entry name" value="Tscrpt_reg_LuxR_C"/>
</dbReference>
<dbReference type="SMART" id="SM00421">
    <property type="entry name" value="HTH_LUXR"/>
    <property type="match status" value="1"/>
</dbReference>
<dbReference type="AlphaFoldDB" id="A0A6M2BSX6"/>
<feature type="domain" description="HTH luxR-type" evidence="1">
    <location>
        <begin position="316"/>
        <end position="373"/>
    </location>
</feature>
<dbReference type="EMBL" id="JAAMOW010000006">
    <property type="protein sequence ID" value="NGY05706.1"/>
    <property type="molecule type" value="Genomic_DNA"/>
</dbReference>
<gene>
    <name evidence="2" type="ORF">G7Y85_13110</name>
</gene>
<dbReference type="GO" id="GO:0003677">
    <property type="term" value="F:DNA binding"/>
    <property type="evidence" value="ECO:0007669"/>
    <property type="project" value="InterPro"/>
</dbReference>
<sequence>MPVPQAQQLVEFERLNSVFTAIYDGASEDPPLHSSLQTLREVFDAKHTTLILRPATAQNAGAIINTDTVNAHASESYRTHFYALDPFVGLPDGEVVTPEELMGPRWSKSTFYRQFMEPVAVGHLLGADLRMGGGSECRFRVSRGIDALAFTDDDKRFCRVLLPHLKRAIQLHTRIDDLESERQLFAGTLNRMQLGTISITRDGTVLDLNPEARRILEQRDGLLLSAQHLSTEGATERRELQRVLRTALADQNDEGPAVIDAISVTRPSGQAKLCLVIRRVPQGISPESRQRPAAIVFVRDPEATRLNGANEVVRRLFNFTRMEAALALHLADGLTLDEAAEKLGVRRNTARTYLRFIFCKTGATRQTTLVRMMLNSVVSLA</sequence>
<evidence type="ECO:0000313" key="2">
    <source>
        <dbReference type="EMBL" id="NGY05706.1"/>
    </source>
</evidence>
<dbReference type="InterPro" id="IPR036388">
    <property type="entry name" value="WH-like_DNA-bd_sf"/>
</dbReference>
<dbReference type="InterPro" id="IPR016032">
    <property type="entry name" value="Sig_transdc_resp-reg_C-effctor"/>
</dbReference>